<dbReference type="AlphaFoldDB" id="A0A2M7D9A3"/>
<keyword evidence="5" id="KW-0460">Magnesium</keyword>
<accession>A0A2M7D9A3</accession>
<evidence type="ECO:0000313" key="9">
    <source>
        <dbReference type="Proteomes" id="UP000230864"/>
    </source>
</evidence>
<dbReference type="InterPro" id="IPR008949">
    <property type="entry name" value="Isoprenoid_synthase_dom_sf"/>
</dbReference>
<keyword evidence="4" id="KW-0479">Metal-binding</keyword>
<proteinExistence type="inferred from homology"/>
<keyword evidence="6" id="KW-0414">Isoprene biosynthesis</keyword>
<keyword evidence="3 7" id="KW-0808">Transferase</keyword>
<dbReference type="Proteomes" id="UP000230864">
    <property type="component" value="Unassembled WGS sequence"/>
</dbReference>
<dbReference type="SFLD" id="SFLDS00005">
    <property type="entry name" value="Isoprenoid_Synthase_Type_I"/>
    <property type="match status" value="1"/>
</dbReference>
<evidence type="ECO:0000313" key="8">
    <source>
        <dbReference type="EMBL" id="PIV45023.1"/>
    </source>
</evidence>
<sequence length="310" mass="36290">MEKLFTQILINYQKKINKEIKRFFDKKISQTNLPFLKKTLKILKEFSLRPAKRTRAILVNYGYFLAGGKEKRKILKTSIFIELVHNYLIIHDDIIDRDKIRRGGKALHYQYQKTPYLDKKEKEHYGQSIAMVAGDLMASLGYGILTFAKFPNNFKIQALAKLNQIIHSTCYGQMFELRLRERIKFNKKIGENEIFEIYRNKSAQYSFVGPLQIGATLAGADQKFLKKIEEFALPLGIAFQIQDDILDVKSDSRENQPTLIRKSNSLQYCQNTVKKLINQSKEILNRKRDFPKKEKQFLFDLINYIATKNS</sequence>
<protein>
    <recommendedName>
        <fullName evidence="10">Polyprenyl synthetase family protein</fullName>
    </recommendedName>
</protein>
<dbReference type="InterPro" id="IPR000092">
    <property type="entry name" value="Polyprenyl_synt"/>
</dbReference>
<dbReference type="GO" id="GO:0004659">
    <property type="term" value="F:prenyltransferase activity"/>
    <property type="evidence" value="ECO:0007669"/>
    <property type="project" value="InterPro"/>
</dbReference>
<dbReference type="GO" id="GO:0008299">
    <property type="term" value="P:isoprenoid biosynthetic process"/>
    <property type="evidence" value="ECO:0007669"/>
    <property type="project" value="UniProtKB-KW"/>
</dbReference>
<evidence type="ECO:0000256" key="6">
    <source>
        <dbReference type="ARBA" id="ARBA00023229"/>
    </source>
</evidence>
<dbReference type="SUPFAM" id="SSF48576">
    <property type="entry name" value="Terpenoid synthases"/>
    <property type="match status" value="1"/>
</dbReference>
<reference evidence="9" key="1">
    <citation type="submission" date="2017-09" db="EMBL/GenBank/DDBJ databases">
        <title>Depth-based differentiation of microbial function through sediment-hosted aquifers and enrichment of novel symbionts in the deep terrestrial subsurface.</title>
        <authorList>
            <person name="Probst A.J."/>
            <person name="Ladd B."/>
            <person name="Jarett J.K."/>
            <person name="Geller-Mcgrath D.E."/>
            <person name="Sieber C.M.K."/>
            <person name="Emerson J.B."/>
            <person name="Anantharaman K."/>
            <person name="Thomas B.C."/>
            <person name="Malmstrom R."/>
            <person name="Stieglmeier M."/>
            <person name="Klingl A."/>
            <person name="Woyke T."/>
            <person name="Ryan C.M."/>
            <person name="Banfield J.F."/>
        </authorList>
    </citation>
    <scope>NUCLEOTIDE SEQUENCE [LARGE SCALE GENOMIC DNA]</scope>
</reference>
<dbReference type="PANTHER" id="PTHR43281:SF1">
    <property type="entry name" value="FARNESYL DIPHOSPHATE SYNTHASE"/>
    <property type="match status" value="1"/>
</dbReference>
<evidence type="ECO:0008006" key="10">
    <source>
        <dbReference type="Google" id="ProtNLM"/>
    </source>
</evidence>
<evidence type="ECO:0000256" key="1">
    <source>
        <dbReference type="ARBA" id="ARBA00001946"/>
    </source>
</evidence>
<dbReference type="PANTHER" id="PTHR43281">
    <property type="entry name" value="FARNESYL DIPHOSPHATE SYNTHASE"/>
    <property type="match status" value="1"/>
</dbReference>
<dbReference type="Gene3D" id="1.10.600.10">
    <property type="entry name" value="Farnesyl Diphosphate Synthase"/>
    <property type="match status" value="1"/>
</dbReference>
<organism evidence="8 9">
    <name type="scientific">Candidatus Nealsonbacteria bacterium CG02_land_8_20_14_3_00_37_10</name>
    <dbReference type="NCBI Taxonomy" id="1974699"/>
    <lineage>
        <taxon>Bacteria</taxon>
        <taxon>Candidatus Nealsoniibacteriota</taxon>
    </lineage>
</organism>
<evidence type="ECO:0000256" key="4">
    <source>
        <dbReference type="ARBA" id="ARBA00022723"/>
    </source>
</evidence>
<evidence type="ECO:0000256" key="2">
    <source>
        <dbReference type="ARBA" id="ARBA00006706"/>
    </source>
</evidence>
<dbReference type="EMBL" id="PETZ01000039">
    <property type="protein sequence ID" value="PIV45023.1"/>
    <property type="molecule type" value="Genomic_DNA"/>
</dbReference>
<dbReference type="PROSITE" id="PS00723">
    <property type="entry name" value="POLYPRENYL_SYNTHASE_1"/>
    <property type="match status" value="1"/>
</dbReference>
<comment type="caution">
    <text evidence="8">The sequence shown here is derived from an EMBL/GenBank/DDBJ whole genome shotgun (WGS) entry which is preliminary data.</text>
</comment>
<comment type="cofactor">
    <cofactor evidence="1">
        <name>Mg(2+)</name>
        <dbReference type="ChEBI" id="CHEBI:18420"/>
    </cofactor>
</comment>
<evidence type="ECO:0000256" key="3">
    <source>
        <dbReference type="ARBA" id="ARBA00022679"/>
    </source>
</evidence>
<dbReference type="GO" id="GO:0046872">
    <property type="term" value="F:metal ion binding"/>
    <property type="evidence" value="ECO:0007669"/>
    <property type="project" value="UniProtKB-KW"/>
</dbReference>
<evidence type="ECO:0000256" key="7">
    <source>
        <dbReference type="RuleBase" id="RU004466"/>
    </source>
</evidence>
<name>A0A2M7D9A3_9BACT</name>
<comment type="similarity">
    <text evidence="2 7">Belongs to the FPP/GGPP synthase family.</text>
</comment>
<dbReference type="InterPro" id="IPR033749">
    <property type="entry name" value="Polyprenyl_synt_CS"/>
</dbReference>
<gene>
    <name evidence="8" type="ORF">COS25_01965</name>
</gene>
<dbReference type="Pfam" id="PF00348">
    <property type="entry name" value="polyprenyl_synt"/>
    <property type="match status" value="1"/>
</dbReference>
<dbReference type="PROSITE" id="PS00444">
    <property type="entry name" value="POLYPRENYL_SYNTHASE_2"/>
    <property type="match status" value="1"/>
</dbReference>
<evidence type="ECO:0000256" key="5">
    <source>
        <dbReference type="ARBA" id="ARBA00022842"/>
    </source>
</evidence>